<evidence type="ECO:0000313" key="2">
    <source>
        <dbReference type="EMBL" id="CAH1437720.1"/>
    </source>
</evidence>
<evidence type="ECO:0000313" key="1">
    <source>
        <dbReference type="EMBL" id="CAH1424475.1"/>
    </source>
</evidence>
<organism evidence="1 3">
    <name type="scientific">Lactuca virosa</name>
    <dbReference type="NCBI Taxonomy" id="75947"/>
    <lineage>
        <taxon>Eukaryota</taxon>
        <taxon>Viridiplantae</taxon>
        <taxon>Streptophyta</taxon>
        <taxon>Embryophyta</taxon>
        <taxon>Tracheophyta</taxon>
        <taxon>Spermatophyta</taxon>
        <taxon>Magnoliopsida</taxon>
        <taxon>eudicotyledons</taxon>
        <taxon>Gunneridae</taxon>
        <taxon>Pentapetalae</taxon>
        <taxon>asterids</taxon>
        <taxon>campanulids</taxon>
        <taxon>Asterales</taxon>
        <taxon>Asteraceae</taxon>
        <taxon>Cichorioideae</taxon>
        <taxon>Cichorieae</taxon>
        <taxon>Lactucinae</taxon>
        <taxon>Lactuca</taxon>
    </lineage>
</organism>
<accession>A0AAU9MDV0</accession>
<comment type="caution">
    <text evidence="1">The sequence shown here is derived from an EMBL/GenBank/DDBJ whole genome shotgun (WGS) entry which is preliminary data.</text>
</comment>
<dbReference type="EMBL" id="CAKMRJ010004445">
    <property type="protein sequence ID" value="CAH1437720.1"/>
    <property type="molecule type" value="Genomic_DNA"/>
</dbReference>
<dbReference type="Proteomes" id="UP001157418">
    <property type="component" value="Unassembled WGS sequence"/>
</dbReference>
<proteinExistence type="predicted"/>
<evidence type="ECO:0000313" key="3">
    <source>
        <dbReference type="Proteomes" id="UP001157418"/>
    </source>
</evidence>
<sequence>MKTENRKWKTKNKNCVSVTRRNLRSPIYGENLQPTFILQSRRVEILNLPNSKSTAFILQRKSLAEVDPVGSLVPLVTVTSSQP</sequence>
<keyword evidence="3" id="KW-1185">Reference proteome</keyword>
<dbReference type="AlphaFoldDB" id="A0AAU9MDV0"/>
<dbReference type="EMBL" id="CAKMRJ010001644">
    <property type="protein sequence ID" value="CAH1424475.1"/>
    <property type="molecule type" value="Genomic_DNA"/>
</dbReference>
<reference evidence="1 3" key="1">
    <citation type="submission" date="2022-01" db="EMBL/GenBank/DDBJ databases">
        <authorList>
            <person name="Xiong W."/>
            <person name="Schranz E."/>
        </authorList>
    </citation>
    <scope>NUCLEOTIDE SEQUENCE [LARGE SCALE GENOMIC DNA]</scope>
</reference>
<gene>
    <name evidence="1" type="ORF">LVIROSA_LOCUS11675</name>
    <name evidence="2" type="ORF">LVIROSA_LOCUS24023</name>
</gene>
<name>A0AAU9MDV0_9ASTR</name>
<protein>
    <submittedName>
        <fullName evidence="1">Uncharacterized protein</fullName>
    </submittedName>
</protein>